<evidence type="ECO:0000313" key="2">
    <source>
        <dbReference type="Proteomes" id="UP000015106"/>
    </source>
</evidence>
<proteinExistence type="predicted"/>
<name>A0A8R7UP55_TRIUA</name>
<evidence type="ECO:0000313" key="1">
    <source>
        <dbReference type="EnsemblPlants" id="TuG1812G0600001082.01.T01"/>
    </source>
</evidence>
<organism evidence="1 2">
    <name type="scientific">Triticum urartu</name>
    <name type="common">Red wild einkorn</name>
    <name type="synonym">Crithodium urartu</name>
    <dbReference type="NCBI Taxonomy" id="4572"/>
    <lineage>
        <taxon>Eukaryota</taxon>
        <taxon>Viridiplantae</taxon>
        <taxon>Streptophyta</taxon>
        <taxon>Embryophyta</taxon>
        <taxon>Tracheophyta</taxon>
        <taxon>Spermatophyta</taxon>
        <taxon>Magnoliopsida</taxon>
        <taxon>Liliopsida</taxon>
        <taxon>Poales</taxon>
        <taxon>Poaceae</taxon>
        <taxon>BOP clade</taxon>
        <taxon>Pooideae</taxon>
        <taxon>Triticodae</taxon>
        <taxon>Triticeae</taxon>
        <taxon>Triticinae</taxon>
        <taxon>Triticum</taxon>
    </lineage>
</organism>
<reference evidence="2" key="1">
    <citation type="journal article" date="2013" name="Nature">
        <title>Draft genome of the wheat A-genome progenitor Triticum urartu.</title>
        <authorList>
            <person name="Ling H.Q."/>
            <person name="Zhao S."/>
            <person name="Liu D."/>
            <person name="Wang J."/>
            <person name="Sun H."/>
            <person name="Zhang C."/>
            <person name="Fan H."/>
            <person name="Li D."/>
            <person name="Dong L."/>
            <person name="Tao Y."/>
            <person name="Gao C."/>
            <person name="Wu H."/>
            <person name="Li Y."/>
            <person name="Cui Y."/>
            <person name="Guo X."/>
            <person name="Zheng S."/>
            <person name="Wang B."/>
            <person name="Yu K."/>
            <person name="Liang Q."/>
            <person name="Yang W."/>
            <person name="Lou X."/>
            <person name="Chen J."/>
            <person name="Feng M."/>
            <person name="Jian J."/>
            <person name="Zhang X."/>
            <person name="Luo G."/>
            <person name="Jiang Y."/>
            <person name="Liu J."/>
            <person name="Wang Z."/>
            <person name="Sha Y."/>
            <person name="Zhang B."/>
            <person name="Wu H."/>
            <person name="Tang D."/>
            <person name="Shen Q."/>
            <person name="Xue P."/>
            <person name="Zou S."/>
            <person name="Wang X."/>
            <person name="Liu X."/>
            <person name="Wang F."/>
            <person name="Yang Y."/>
            <person name="An X."/>
            <person name="Dong Z."/>
            <person name="Zhang K."/>
            <person name="Zhang X."/>
            <person name="Luo M.C."/>
            <person name="Dvorak J."/>
            <person name="Tong Y."/>
            <person name="Wang J."/>
            <person name="Yang H."/>
            <person name="Li Z."/>
            <person name="Wang D."/>
            <person name="Zhang A."/>
            <person name="Wang J."/>
        </authorList>
    </citation>
    <scope>NUCLEOTIDE SEQUENCE</scope>
    <source>
        <strain evidence="2">cv. G1812</strain>
    </source>
</reference>
<dbReference type="Proteomes" id="UP000015106">
    <property type="component" value="Chromosome 6"/>
</dbReference>
<accession>A0A8R7UP55</accession>
<reference evidence="1" key="2">
    <citation type="submission" date="2018-03" db="EMBL/GenBank/DDBJ databases">
        <title>The Triticum urartu genome reveals the dynamic nature of wheat genome evolution.</title>
        <authorList>
            <person name="Ling H."/>
            <person name="Ma B."/>
            <person name="Shi X."/>
            <person name="Liu H."/>
            <person name="Dong L."/>
            <person name="Sun H."/>
            <person name="Cao Y."/>
            <person name="Gao Q."/>
            <person name="Zheng S."/>
            <person name="Li Y."/>
            <person name="Yu Y."/>
            <person name="Du H."/>
            <person name="Qi M."/>
            <person name="Li Y."/>
            <person name="Yu H."/>
            <person name="Cui Y."/>
            <person name="Wang N."/>
            <person name="Chen C."/>
            <person name="Wu H."/>
            <person name="Zhao Y."/>
            <person name="Zhang J."/>
            <person name="Li Y."/>
            <person name="Zhou W."/>
            <person name="Zhang B."/>
            <person name="Hu W."/>
            <person name="Eijk M."/>
            <person name="Tang J."/>
            <person name="Witsenboer H."/>
            <person name="Zhao S."/>
            <person name="Li Z."/>
            <person name="Zhang A."/>
            <person name="Wang D."/>
            <person name="Liang C."/>
        </authorList>
    </citation>
    <scope>NUCLEOTIDE SEQUENCE [LARGE SCALE GENOMIC DNA]</scope>
    <source>
        <strain evidence="1">cv. G1812</strain>
    </source>
</reference>
<dbReference type="Gramene" id="TuG1812G0600001082.01.T01">
    <property type="protein sequence ID" value="TuG1812G0600001082.01.T01"/>
    <property type="gene ID" value="TuG1812G0600001082.01"/>
</dbReference>
<dbReference type="EnsemblPlants" id="TuG1812G0600001082.01.T01">
    <property type="protein sequence ID" value="TuG1812G0600001082.01.T01"/>
    <property type="gene ID" value="TuG1812G0600001082.01"/>
</dbReference>
<sequence>MRINHLEAAALPVQCMFSPDDFQRRSTPCNQMASRTSYQVVRLTWCIDVLGHMAMLVCVMIETGYRWYPEYTVEEQYQNLSKASTCASSGYTPRILELPILSTGRMGSELLSDVCSGYCLFDDDHNPS</sequence>
<reference evidence="1" key="3">
    <citation type="submission" date="2022-06" db="UniProtKB">
        <authorList>
            <consortium name="EnsemblPlants"/>
        </authorList>
    </citation>
    <scope>IDENTIFICATION</scope>
</reference>
<dbReference type="AlphaFoldDB" id="A0A8R7UP55"/>
<keyword evidence="2" id="KW-1185">Reference proteome</keyword>
<protein>
    <submittedName>
        <fullName evidence="1">Uncharacterized protein</fullName>
    </submittedName>
</protein>